<dbReference type="PANTHER" id="PTHR14221:SF31">
    <property type="entry name" value="TRANSDUCIN_WD40 REPEAT-LIKE SUPERFAMILY PROTEIN"/>
    <property type="match status" value="1"/>
</dbReference>
<sequence length="97" mass="10778">MRTSSSVKTIDGKVRIWGVPAKRVLEWADVHEHIVTAAYQPNIEGFIVGCISGTCRFYELNESVLSLNTQVHLHGRKKSAAAESQAFSFSNMTPEEL</sequence>
<comment type="caution">
    <text evidence="3">The sequence shown here is derived from an EMBL/GenBank/DDBJ whole genome shotgun (WGS) entry which is preliminary data.</text>
</comment>
<evidence type="ECO:0000313" key="4">
    <source>
        <dbReference type="Proteomes" id="UP000823775"/>
    </source>
</evidence>
<dbReference type="InterPro" id="IPR040324">
    <property type="entry name" value="WDR44/Dgr2"/>
</dbReference>
<dbReference type="Gene3D" id="2.130.10.10">
    <property type="entry name" value="YVTN repeat-like/Quinoprotein amine dehydrogenase"/>
    <property type="match status" value="1"/>
</dbReference>
<protein>
    <submittedName>
        <fullName evidence="3">Uncharacterized protein</fullName>
    </submittedName>
</protein>
<dbReference type="Proteomes" id="UP000823775">
    <property type="component" value="Unassembled WGS sequence"/>
</dbReference>
<evidence type="ECO:0000313" key="3">
    <source>
        <dbReference type="EMBL" id="MCD9643897.1"/>
    </source>
</evidence>
<dbReference type="InterPro" id="IPR036322">
    <property type="entry name" value="WD40_repeat_dom_sf"/>
</dbReference>
<proteinExistence type="predicted"/>
<dbReference type="InterPro" id="IPR015943">
    <property type="entry name" value="WD40/YVTN_repeat-like_dom_sf"/>
</dbReference>
<organism evidence="3 4">
    <name type="scientific">Datura stramonium</name>
    <name type="common">Jimsonweed</name>
    <name type="synonym">Common thornapple</name>
    <dbReference type="NCBI Taxonomy" id="4076"/>
    <lineage>
        <taxon>Eukaryota</taxon>
        <taxon>Viridiplantae</taxon>
        <taxon>Streptophyta</taxon>
        <taxon>Embryophyta</taxon>
        <taxon>Tracheophyta</taxon>
        <taxon>Spermatophyta</taxon>
        <taxon>Magnoliopsida</taxon>
        <taxon>eudicotyledons</taxon>
        <taxon>Gunneridae</taxon>
        <taxon>Pentapetalae</taxon>
        <taxon>asterids</taxon>
        <taxon>lamiids</taxon>
        <taxon>Solanales</taxon>
        <taxon>Solanaceae</taxon>
        <taxon>Solanoideae</taxon>
        <taxon>Datureae</taxon>
        <taxon>Datura</taxon>
    </lineage>
</organism>
<name>A0ABS8VC55_DATST</name>
<reference evidence="3 4" key="1">
    <citation type="journal article" date="2021" name="BMC Genomics">
        <title>Datura genome reveals duplications of psychoactive alkaloid biosynthetic genes and high mutation rate following tissue culture.</title>
        <authorList>
            <person name="Rajewski A."/>
            <person name="Carter-House D."/>
            <person name="Stajich J."/>
            <person name="Litt A."/>
        </authorList>
    </citation>
    <scope>NUCLEOTIDE SEQUENCE [LARGE SCALE GENOMIC DNA]</scope>
    <source>
        <strain evidence="3">AR-01</strain>
    </source>
</reference>
<accession>A0ABS8VC55</accession>
<dbReference type="PANTHER" id="PTHR14221">
    <property type="entry name" value="WD REPEAT DOMAIN 44"/>
    <property type="match status" value="1"/>
</dbReference>
<keyword evidence="4" id="KW-1185">Reference proteome</keyword>
<evidence type="ECO:0000256" key="2">
    <source>
        <dbReference type="ARBA" id="ARBA00022737"/>
    </source>
</evidence>
<keyword evidence="1" id="KW-0853">WD repeat</keyword>
<dbReference type="EMBL" id="JACEIK010004025">
    <property type="protein sequence ID" value="MCD9643897.1"/>
    <property type="molecule type" value="Genomic_DNA"/>
</dbReference>
<evidence type="ECO:0000256" key="1">
    <source>
        <dbReference type="ARBA" id="ARBA00022574"/>
    </source>
</evidence>
<dbReference type="SUPFAM" id="SSF50978">
    <property type="entry name" value="WD40 repeat-like"/>
    <property type="match status" value="1"/>
</dbReference>
<gene>
    <name evidence="3" type="ORF">HAX54_031781</name>
</gene>
<keyword evidence="2" id="KW-0677">Repeat</keyword>